<gene>
    <name evidence="1" type="ORF">CFP56_043550</name>
</gene>
<organism evidence="1 2">
    <name type="scientific">Quercus suber</name>
    <name type="common">Cork oak</name>
    <dbReference type="NCBI Taxonomy" id="58331"/>
    <lineage>
        <taxon>Eukaryota</taxon>
        <taxon>Viridiplantae</taxon>
        <taxon>Streptophyta</taxon>
        <taxon>Embryophyta</taxon>
        <taxon>Tracheophyta</taxon>
        <taxon>Spermatophyta</taxon>
        <taxon>Magnoliopsida</taxon>
        <taxon>eudicotyledons</taxon>
        <taxon>Gunneridae</taxon>
        <taxon>Pentapetalae</taxon>
        <taxon>rosids</taxon>
        <taxon>fabids</taxon>
        <taxon>Fagales</taxon>
        <taxon>Fagaceae</taxon>
        <taxon>Quercus</taxon>
    </lineage>
</organism>
<sequence>LLIKLLQLSHPCSSSCFFYFYGFCLFQNHKPPPSPPKRGQIKAQIFRIFVNAIVFVALKVVEVARSITNSQSYEVEVQVKWKKTLPHCCYFDEIMLLIDSDRSTQPTATWHKLVITIALGGVPINSPQNPPLLKLTCKLDLLIKLLQLSHPCSSSFTFISMASACSKTTSLPPKRGQIKAQIFRIFVNAIVFVALKVVKAVRSITNSHHMRWKLKWKKTLPQRHCYYFDEIMLFLDSERSVCLYVN</sequence>
<dbReference type="AlphaFoldDB" id="A0AAW0IQ79"/>
<dbReference type="PANTHER" id="PTHR37721">
    <property type="entry name" value="OS05G0464200 PROTEIN"/>
    <property type="match status" value="1"/>
</dbReference>
<comment type="caution">
    <text evidence="1">The sequence shown here is derived from an EMBL/GenBank/DDBJ whole genome shotgun (WGS) entry which is preliminary data.</text>
</comment>
<protein>
    <submittedName>
        <fullName evidence="1">Uncharacterized protein</fullName>
    </submittedName>
</protein>
<dbReference type="PANTHER" id="PTHR37721:SF1">
    <property type="entry name" value="OS05G0464200 PROTEIN"/>
    <property type="match status" value="1"/>
</dbReference>
<dbReference type="EMBL" id="PKMF04000914">
    <property type="protein sequence ID" value="KAK7816905.1"/>
    <property type="molecule type" value="Genomic_DNA"/>
</dbReference>
<reference evidence="1 2" key="1">
    <citation type="journal article" date="2018" name="Sci. Data">
        <title>The draft genome sequence of cork oak.</title>
        <authorList>
            <person name="Ramos A.M."/>
            <person name="Usie A."/>
            <person name="Barbosa P."/>
            <person name="Barros P.M."/>
            <person name="Capote T."/>
            <person name="Chaves I."/>
            <person name="Simoes F."/>
            <person name="Abreu I."/>
            <person name="Carrasquinho I."/>
            <person name="Faro C."/>
            <person name="Guimaraes J.B."/>
            <person name="Mendonca D."/>
            <person name="Nobrega F."/>
            <person name="Rodrigues L."/>
            <person name="Saibo N.J.M."/>
            <person name="Varela M.C."/>
            <person name="Egas C."/>
            <person name="Matos J."/>
            <person name="Miguel C.M."/>
            <person name="Oliveira M.M."/>
            <person name="Ricardo C.P."/>
            <person name="Goncalves S."/>
        </authorList>
    </citation>
    <scope>NUCLEOTIDE SEQUENCE [LARGE SCALE GENOMIC DNA]</scope>
    <source>
        <strain evidence="2">cv. HL8</strain>
    </source>
</reference>
<feature type="non-terminal residue" evidence="1">
    <location>
        <position position="1"/>
    </location>
</feature>
<evidence type="ECO:0000313" key="2">
    <source>
        <dbReference type="Proteomes" id="UP000237347"/>
    </source>
</evidence>
<accession>A0AAW0IQ79</accession>
<evidence type="ECO:0000313" key="1">
    <source>
        <dbReference type="EMBL" id="KAK7816905.1"/>
    </source>
</evidence>
<proteinExistence type="predicted"/>
<keyword evidence="2" id="KW-1185">Reference proteome</keyword>
<dbReference type="Proteomes" id="UP000237347">
    <property type="component" value="Unassembled WGS sequence"/>
</dbReference>
<name>A0AAW0IQ79_QUESU</name>